<dbReference type="Proteomes" id="UP000828390">
    <property type="component" value="Unassembled WGS sequence"/>
</dbReference>
<keyword evidence="4" id="KW-1185">Reference proteome</keyword>
<evidence type="ECO:0000256" key="1">
    <source>
        <dbReference type="PROSITE-ProRule" id="PRU00152"/>
    </source>
</evidence>
<evidence type="ECO:0000313" key="3">
    <source>
        <dbReference type="EMBL" id="KAH3877890.1"/>
    </source>
</evidence>
<sequence>MDFEISVKTGDKRGAGTSANVSAILHCNGESSKETKLDNLFCNDFERGQTDVFKFGKQQFETVTSLELWRDDSGIGSNWYIDTITVKNLSTA</sequence>
<dbReference type="Pfam" id="PF01477">
    <property type="entry name" value="PLAT"/>
    <property type="match status" value="1"/>
</dbReference>
<comment type="caution">
    <text evidence="3">The sequence shown here is derived from an EMBL/GenBank/DDBJ whole genome shotgun (WGS) entry which is preliminary data.</text>
</comment>
<feature type="domain" description="PLAT" evidence="2">
    <location>
        <begin position="1"/>
        <end position="92"/>
    </location>
</feature>
<dbReference type="PANTHER" id="PTHR31718">
    <property type="entry name" value="PLAT DOMAIN-CONTAINING PROTEIN"/>
    <property type="match status" value="1"/>
</dbReference>
<reference evidence="3" key="1">
    <citation type="journal article" date="2019" name="bioRxiv">
        <title>The Genome of the Zebra Mussel, Dreissena polymorpha: A Resource for Invasive Species Research.</title>
        <authorList>
            <person name="McCartney M.A."/>
            <person name="Auch B."/>
            <person name="Kono T."/>
            <person name="Mallez S."/>
            <person name="Zhang Y."/>
            <person name="Obille A."/>
            <person name="Becker A."/>
            <person name="Abrahante J.E."/>
            <person name="Garbe J."/>
            <person name="Badalamenti J.P."/>
            <person name="Herman A."/>
            <person name="Mangelson H."/>
            <person name="Liachko I."/>
            <person name="Sullivan S."/>
            <person name="Sone E.D."/>
            <person name="Koren S."/>
            <person name="Silverstein K.A.T."/>
            <person name="Beckman K.B."/>
            <person name="Gohl D.M."/>
        </authorList>
    </citation>
    <scope>NUCLEOTIDE SEQUENCE</scope>
    <source>
        <strain evidence="3">Duluth1</strain>
        <tissue evidence="3">Whole animal</tissue>
    </source>
</reference>
<proteinExistence type="predicted"/>
<dbReference type="SUPFAM" id="SSF49723">
    <property type="entry name" value="Lipase/lipooxygenase domain (PLAT/LH2 domain)"/>
    <property type="match status" value="1"/>
</dbReference>
<dbReference type="AlphaFoldDB" id="A0A9D4RT73"/>
<dbReference type="Gene3D" id="2.60.60.20">
    <property type="entry name" value="PLAT/LH2 domain"/>
    <property type="match status" value="1"/>
</dbReference>
<protein>
    <recommendedName>
        <fullName evidence="2">PLAT domain-containing protein</fullName>
    </recommendedName>
</protein>
<dbReference type="InterPro" id="IPR036392">
    <property type="entry name" value="PLAT/LH2_dom_sf"/>
</dbReference>
<comment type="caution">
    <text evidence="1">Lacks conserved residue(s) required for the propagation of feature annotation.</text>
</comment>
<dbReference type="PROSITE" id="PS50095">
    <property type="entry name" value="PLAT"/>
    <property type="match status" value="1"/>
</dbReference>
<dbReference type="PANTHER" id="PTHR31718:SF60">
    <property type="entry name" value="LIPOXYGENASE HOMOLOGY DOMAIN-CONTAINING PROTEIN 1"/>
    <property type="match status" value="1"/>
</dbReference>
<organism evidence="3 4">
    <name type="scientific">Dreissena polymorpha</name>
    <name type="common">Zebra mussel</name>
    <name type="synonym">Mytilus polymorpha</name>
    <dbReference type="NCBI Taxonomy" id="45954"/>
    <lineage>
        <taxon>Eukaryota</taxon>
        <taxon>Metazoa</taxon>
        <taxon>Spiralia</taxon>
        <taxon>Lophotrochozoa</taxon>
        <taxon>Mollusca</taxon>
        <taxon>Bivalvia</taxon>
        <taxon>Autobranchia</taxon>
        <taxon>Heteroconchia</taxon>
        <taxon>Euheterodonta</taxon>
        <taxon>Imparidentia</taxon>
        <taxon>Neoheterodontei</taxon>
        <taxon>Myida</taxon>
        <taxon>Dreissenoidea</taxon>
        <taxon>Dreissenidae</taxon>
        <taxon>Dreissena</taxon>
    </lineage>
</organism>
<evidence type="ECO:0000259" key="2">
    <source>
        <dbReference type="PROSITE" id="PS50095"/>
    </source>
</evidence>
<dbReference type="EMBL" id="JAIWYP010000001">
    <property type="protein sequence ID" value="KAH3877890.1"/>
    <property type="molecule type" value="Genomic_DNA"/>
</dbReference>
<dbReference type="InterPro" id="IPR001024">
    <property type="entry name" value="PLAT/LH2_dom"/>
</dbReference>
<evidence type="ECO:0000313" key="4">
    <source>
        <dbReference type="Proteomes" id="UP000828390"/>
    </source>
</evidence>
<name>A0A9D4RT73_DREPO</name>
<gene>
    <name evidence="3" type="ORF">DPMN_001770</name>
</gene>
<reference evidence="3" key="2">
    <citation type="submission" date="2020-11" db="EMBL/GenBank/DDBJ databases">
        <authorList>
            <person name="McCartney M.A."/>
            <person name="Auch B."/>
            <person name="Kono T."/>
            <person name="Mallez S."/>
            <person name="Becker A."/>
            <person name="Gohl D.M."/>
            <person name="Silverstein K.A.T."/>
            <person name="Koren S."/>
            <person name="Bechman K.B."/>
            <person name="Herman A."/>
            <person name="Abrahante J.E."/>
            <person name="Garbe J."/>
        </authorList>
    </citation>
    <scope>NUCLEOTIDE SEQUENCE</scope>
    <source>
        <strain evidence="3">Duluth1</strain>
        <tissue evidence="3">Whole animal</tissue>
    </source>
</reference>
<accession>A0A9D4RT73</accession>